<keyword evidence="4" id="KW-1185">Reference proteome</keyword>
<gene>
    <name evidence="3" type="ORF">NXF25_011991</name>
</gene>
<evidence type="ECO:0000313" key="4">
    <source>
        <dbReference type="Proteomes" id="UP001474421"/>
    </source>
</evidence>
<organism evidence="3 4">
    <name type="scientific">Crotalus adamanteus</name>
    <name type="common">Eastern diamondback rattlesnake</name>
    <dbReference type="NCBI Taxonomy" id="8729"/>
    <lineage>
        <taxon>Eukaryota</taxon>
        <taxon>Metazoa</taxon>
        <taxon>Chordata</taxon>
        <taxon>Craniata</taxon>
        <taxon>Vertebrata</taxon>
        <taxon>Euteleostomi</taxon>
        <taxon>Lepidosauria</taxon>
        <taxon>Squamata</taxon>
        <taxon>Bifurcata</taxon>
        <taxon>Unidentata</taxon>
        <taxon>Episquamata</taxon>
        <taxon>Toxicofera</taxon>
        <taxon>Serpentes</taxon>
        <taxon>Colubroidea</taxon>
        <taxon>Viperidae</taxon>
        <taxon>Crotalinae</taxon>
        <taxon>Crotalus</taxon>
    </lineage>
</organism>
<feature type="region of interest" description="Disordered" evidence="1">
    <location>
        <begin position="49"/>
        <end position="74"/>
    </location>
</feature>
<reference evidence="3 4" key="1">
    <citation type="journal article" date="2024" name="Proc. Natl. Acad. Sci. U.S.A.">
        <title>The genetic regulatory architecture and epigenomic basis for age-related changes in rattlesnake venom.</title>
        <authorList>
            <person name="Hogan M.P."/>
            <person name="Holding M.L."/>
            <person name="Nystrom G.S."/>
            <person name="Colston T.J."/>
            <person name="Bartlett D.A."/>
            <person name="Mason A.J."/>
            <person name="Ellsworth S.A."/>
            <person name="Rautsaw R.M."/>
            <person name="Lawrence K.C."/>
            <person name="Strickland J.L."/>
            <person name="He B."/>
            <person name="Fraser P."/>
            <person name="Margres M.J."/>
            <person name="Gilbert D.M."/>
            <person name="Gibbs H.L."/>
            <person name="Parkinson C.L."/>
            <person name="Rokyta D.R."/>
        </authorList>
    </citation>
    <scope>NUCLEOTIDE SEQUENCE [LARGE SCALE GENOMIC DNA]</scope>
    <source>
        <strain evidence="3">DRR0105</strain>
    </source>
</reference>
<dbReference type="InterPro" id="IPR008160">
    <property type="entry name" value="Collagen"/>
</dbReference>
<evidence type="ECO:0000313" key="3">
    <source>
        <dbReference type="EMBL" id="KAK9401277.1"/>
    </source>
</evidence>
<feature type="signal peptide" evidence="2">
    <location>
        <begin position="1"/>
        <end position="21"/>
    </location>
</feature>
<evidence type="ECO:0000256" key="2">
    <source>
        <dbReference type="SAM" id="SignalP"/>
    </source>
</evidence>
<feature type="region of interest" description="Disordered" evidence="1">
    <location>
        <begin position="158"/>
        <end position="231"/>
    </location>
</feature>
<dbReference type="Proteomes" id="UP001474421">
    <property type="component" value="Unassembled WGS sequence"/>
</dbReference>
<proteinExistence type="predicted"/>
<feature type="compositionally biased region" description="Polar residues" evidence="1">
    <location>
        <begin position="160"/>
        <end position="179"/>
    </location>
</feature>
<name>A0AAW1BIQ4_CROAD</name>
<accession>A0AAW1BIQ4</accession>
<dbReference type="Pfam" id="PF01391">
    <property type="entry name" value="Collagen"/>
    <property type="match status" value="1"/>
</dbReference>
<dbReference type="AlphaFoldDB" id="A0AAW1BIQ4"/>
<keyword evidence="2" id="KW-0732">Signal</keyword>
<evidence type="ECO:0000256" key="1">
    <source>
        <dbReference type="SAM" id="MobiDB-lite"/>
    </source>
</evidence>
<feature type="chain" id="PRO_5043867008" evidence="2">
    <location>
        <begin position="22"/>
        <end position="302"/>
    </location>
</feature>
<dbReference type="EMBL" id="JAOTOJ010000005">
    <property type="protein sequence ID" value="KAK9401277.1"/>
    <property type="molecule type" value="Genomic_DNA"/>
</dbReference>
<protein>
    <submittedName>
        <fullName evidence="3">Uncharacterized protein</fullName>
    </submittedName>
</protein>
<sequence length="302" mass="32551">MLSFLLIQMLLSIVSWGPVNMTAILSFLPYQLFTMESLSNIIETEAPKQASTVPFGKDPERNEIEPVTDGGNQASSQTVITSLATSSSNGVDGVVNKNLPEPATMTVGPKQQMAFKLFTAANTRQAFPGKDMARLAIRKGQLQHLTGIGQELIAERGDSSSKLLSGQTEELDGSNNSPCQRGDKGEVGNRGPRGFRGHKGENGELSTKGDCGLKGNSGEKGERGFVGRKGAKGLAGTPGHLLVSKEIQGDKEKWILLDSKECLVFEAKKDKKGKKGIAKQLNQLHFQLVFRKGEVSHCQDLQ</sequence>
<comment type="caution">
    <text evidence="3">The sequence shown here is derived from an EMBL/GenBank/DDBJ whole genome shotgun (WGS) entry which is preliminary data.</text>
</comment>